<sequence length="1072" mass="120853">MPARATSPPSISSASSFVHKPFRFWQRRQEDHASAFSQSKRRRWWSPASLRRFAISLFGFNVFPVTVLAVSTYASLLITTYVIQFANPQTSSPAAISAAPGSYSPDVETAWYDLQVISENIHPYNSHANDYVHDYIVNRTYEIYYKSQSGRIEVDNDYGRNVTFRQSDLWNASAPSGKIIYYESNNVLVKVNGRDPSLSAVLVSAHFDSVSTTYGTTDDGTGIVTLLALVEHYAYAEEAPLRTIIFNFNNAEEFGLYGAEAFFFHPWSELPSTFYNLEGTGAGGRAVLFRATDYGVADHYSAASTPHANSLLQEGFEHGVIRSETDYRAYEDHGLRGMDVAFYTPRSVYHTKGDSIQGTTRGSVEHMLTTSLATVDSMAEDPDIDNSSKSKAVFFDLLGSALFVAPVQTFFIVDTVMLVVTPIILFLLLFGLAKSRKLNLGRRGWGRFPLSIIISTAILFGVLVGLRYANGLIFYSHVGLPFIALASLYFVLNFFFLAAANRVKPVRHQKFKILLELYFLWWIVLVYANVEENRMSGTGLYWVTFNFISVSLALLMDIIALYFEPAAPMYFMARAEVIGSEQHYMNAHNDEIDHISPQSEHDDDEDSEDAPLLGETASEQNLSFTKKLEMRGDYVWLFEFLILVPFSVFLTSQIGFLALAAVQQTLQEGGPAIYNVYLSLFVFIIILMYPILPFMHKIHFVVPFVLLLAFTGTFIASCFVFPFSSEKPLKVSFVQQVDLDNLDAGAVVTVTGLKPYVYNIVEDLPSVKNYSEYNVYCKDTIAGNVQKCQYPGLYPNVTYGYPYDWLNVTMYNSTYNFTDDGTYTSSATYSTYTATATATSEPSGTVLADLTDRPWFSTDVFVEKRDLVDIAEEDVGDKGTYYNATIKIFVNNSRSCVMQFTPPFDSFEFTGFGPYENSTKYNETDEFTAQELSFGKYVVTSVSVTTNYTNYTFAEPLTWDGGIDKISMFKLDWYSPFIVSLMWTEKEDITDATQSEMDYLKVYVGCQWAEWKEGKIPALDELDMYRPSWAAITKSGNGLVEVWKELDLFDEDYIYFNETEVEAQVNVAVVDV</sequence>
<feature type="domain" description="Peptidase M28" evidence="17">
    <location>
        <begin position="186"/>
        <end position="374"/>
    </location>
</feature>
<evidence type="ECO:0000256" key="8">
    <source>
        <dbReference type="ARBA" id="ARBA00022723"/>
    </source>
</evidence>
<feature type="transmembrane region" description="Helical" evidence="16">
    <location>
        <begin position="704"/>
        <end position="723"/>
    </location>
</feature>
<dbReference type="Proteomes" id="UP001217417">
    <property type="component" value="Unassembled WGS sequence"/>
</dbReference>
<evidence type="ECO:0000256" key="9">
    <source>
        <dbReference type="ARBA" id="ARBA00022801"/>
    </source>
</evidence>
<keyword evidence="14" id="KW-0325">Glycoprotein</keyword>
<evidence type="ECO:0000313" key="20">
    <source>
        <dbReference type="EMBL" id="KAJ8101272.1"/>
    </source>
</evidence>
<feature type="transmembrane region" description="Helical" evidence="16">
    <location>
        <begin position="50"/>
        <end position="83"/>
    </location>
</feature>
<dbReference type="Pfam" id="PF22251">
    <property type="entry name" value="PFF1_TM"/>
    <property type="match status" value="2"/>
</dbReference>
<feature type="domain" description="Vacuolar membrane protease C-terminal" evidence="18">
    <location>
        <begin position="729"/>
        <end position="811"/>
    </location>
</feature>
<gene>
    <name evidence="20" type="ORF">POJ06DRAFT_267432</name>
</gene>
<keyword evidence="12" id="KW-0482">Metalloprotease</keyword>
<evidence type="ECO:0000256" key="12">
    <source>
        <dbReference type="ARBA" id="ARBA00023049"/>
    </source>
</evidence>
<keyword evidence="8 15" id="KW-0479">Metal-binding</keyword>
<dbReference type="EC" id="3.4.-.-" evidence="15"/>
<organism evidence="20 21">
    <name type="scientific">Lipomyces tetrasporus</name>
    <dbReference type="NCBI Taxonomy" id="54092"/>
    <lineage>
        <taxon>Eukaryota</taxon>
        <taxon>Fungi</taxon>
        <taxon>Dikarya</taxon>
        <taxon>Ascomycota</taxon>
        <taxon>Saccharomycotina</taxon>
        <taxon>Lipomycetes</taxon>
        <taxon>Lipomycetales</taxon>
        <taxon>Lipomycetaceae</taxon>
        <taxon>Lipomyces</taxon>
    </lineage>
</organism>
<dbReference type="GO" id="GO:0008235">
    <property type="term" value="F:metalloexopeptidase activity"/>
    <property type="evidence" value="ECO:0007669"/>
    <property type="project" value="InterPro"/>
</dbReference>
<comment type="similarity">
    <text evidence="4 15">Belongs to the peptidase M28 family.</text>
</comment>
<feature type="transmembrane region" description="Helical" evidence="16">
    <location>
        <begin position="445"/>
        <end position="466"/>
    </location>
</feature>
<proteinExistence type="inferred from homology"/>
<comment type="function">
    <text evidence="2">May be involved in vacuolar sorting and osmoregulation.</text>
</comment>
<evidence type="ECO:0000256" key="3">
    <source>
        <dbReference type="ARBA" id="ARBA00004128"/>
    </source>
</evidence>
<evidence type="ECO:0000256" key="15">
    <source>
        <dbReference type="RuleBase" id="RU361240"/>
    </source>
</evidence>
<evidence type="ECO:0000313" key="21">
    <source>
        <dbReference type="Proteomes" id="UP001217417"/>
    </source>
</evidence>
<reference evidence="20" key="1">
    <citation type="submission" date="2023-03" db="EMBL/GenBank/DDBJ databases">
        <title>Near-Complete genome sequence of Lipomyces tetrasporous NRRL Y-64009, an oleaginous yeast capable of growing on lignocellulosic hydrolysates.</title>
        <authorList>
            <consortium name="Lawrence Berkeley National Laboratory"/>
            <person name="Jagtap S.S."/>
            <person name="Liu J.-J."/>
            <person name="Walukiewicz H.E."/>
            <person name="Pangilinan J."/>
            <person name="Lipzen A."/>
            <person name="Ahrendt S."/>
            <person name="Koriabine M."/>
            <person name="Cobaugh K."/>
            <person name="Salamov A."/>
            <person name="Yoshinaga Y."/>
            <person name="Ng V."/>
            <person name="Daum C."/>
            <person name="Grigoriev I.V."/>
            <person name="Slininger P.J."/>
            <person name="Dien B.S."/>
            <person name="Jin Y.-S."/>
            <person name="Rao C.V."/>
        </authorList>
    </citation>
    <scope>NUCLEOTIDE SEQUENCE</scope>
    <source>
        <strain evidence="20">NRRL Y-64009</strain>
    </source>
</reference>
<dbReference type="SUPFAM" id="SSF53187">
    <property type="entry name" value="Zn-dependent exopeptidases"/>
    <property type="match status" value="1"/>
</dbReference>
<evidence type="ECO:0000256" key="11">
    <source>
        <dbReference type="ARBA" id="ARBA00022989"/>
    </source>
</evidence>
<keyword evidence="11 16" id="KW-1133">Transmembrane helix</keyword>
<comment type="caution">
    <text evidence="20">The sequence shown here is derived from an EMBL/GenBank/DDBJ whole genome shotgun (WGS) entry which is preliminary data.</text>
</comment>
<keyword evidence="7 16" id="KW-0812">Transmembrane</keyword>
<dbReference type="GO" id="GO:0006508">
    <property type="term" value="P:proteolysis"/>
    <property type="evidence" value="ECO:0007669"/>
    <property type="project" value="UniProtKB-KW"/>
</dbReference>
<dbReference type="GeneID" id="80884407"/>
<dbReference type="RefSeq" id="XP_056044722.1">
    <property type="nucleotide sequence ID" value="XM_056189241.1"/>
</dbReference>
<comment type="subcellular location">
    <subcellularLocation>
        <location evidence="3">Vacuole membrane</location>
        <topology evidence="3">Multi-pass membrane protein</topology>
    </subcellularLocation>
</comment>
<dbReference type="AlphaFoldDB" id="A0AAD7VSP2"/>
<dbReference type="PANTHER" id="PTHR12147:SF58">
    <property type="entry name" value="VACUOLAR MEMBRANE PROTEASE"/>
    <property type="match status" value="1"/>
</dbReference>
<name>A0AAD7VSP2_9ASCO</name>
<evidence type="ECO:0000256" key="4">
    <source>
        <dbReference type="ARBA" id="ARBA00010918"/>
    </source>
</evidence>
<feature type="domain" description="Vacuolar membrane protease transmembrane" evidence="19">
    <location>
        <begin position="447"/>
        <end position="570"/>
    </location>
</feature>
<feature type="transmembrane region" description="Helical" evidence="16">
    <location>
        <begin position="472"/>
        <end position="499"/>
    </location>
</feature>
<dbReference type="Pfam" id="PF22250">
    <property type="entry name" value="PFF1_C"/>
    <property type="match status" value="2"/>
</dbReference>
<keyword evidence="6 15" id="KW-0645">Protease</keyword>
<evidence type="ECO:0000256" key="14">
    <source>
        <dbReference type="ARBA" id="ARBA00023180"/>
    </source>
</evidence>
<evidence type="ECO:0000259" key="18">
    <source>
        <dbReference type="Pfam" id="PF22250"/>
    </source>
</evidence>
<dbReference type="GO" id="GO:0046872">
    <property type="term" value="F:metal ion binding"/>
    <property type="evidence" value="ECO:0007669"/>
    <property type="project" value="UniProtKB-KW"/>
</dbReference>
<feature type="transmembrane region" description="Helical" evidence="16">
    <location>
        <begin position="410"/>
        <end position="433"/>
    </location>
</feature>
<evidence type="ECO:0000256" key="2">
    <source>
        <dbReference type="ARBA" id="ARBA00003273"/>
    </source>
</evidence>
<dbReference type="Gene3D" id="3.40.630.10">
    <property type="entry name" value="Zn peptidases"/>
    <property type="match status" value="1"/>
</dbReference>
<dbReference type="InterPro" id="IPR007484">
    <property type="entry name" value="Peptidase_M28"/>
</dbReference>
<feature type="domain" description="Vacuolar membrane protease C-terminal" evidence="18">
    <location>
        <begin position="880"/>
        <end position="1042"/>
    </location>
</feature>
<keyword evidence="5" id="KW-0926">Vacuole</keyword>
<feature type="transmembrane region" description="Helical" evidence="16">
    <location>
        <begin position="672"/>
        <end position="692"/>
    </location>
</feature>
<feature type="transmembrane region" description="Helical" evidence="16">
    <location>
        <begin position="511"/>
        <end position="528"/>
    </location>
</feature>
<feature type="transmembrane region" description="Helical" evidence="16">
    <location>
        <begin position="540"/>
        <end position="563"/>
    </location>
</feature>
<evidence type="ECO:0000256" key="1">
    <source>
        <dbReference type="ARBA" id="ARBA00001947"/>
    </source>
</evidence>
<dbReference type="PANTHER" id="PTHR12147">
    <property type="entry name" value="METALLOPEPTIDASE M28 FAMILY MEMBER"/>
    <property type="match status" value="1"/>
</dbReference>
<dbReference type="InterPro" id="IPR053975">
    <property type="entry name" value="PFF1_C"/>
</dbReference>
<dbReference type="InterPro" id="IPR048024">
    <property type="entry name" value="Fxna-like_M28_dom"/>
</dbReference>
<evidence type="ECO:0000259" key="17">
    <source>
        <dbReference type="Pfam" id="PF04389"/>
    </source>
</evidence>
<evidence type="ECO:0000256" key="16">
    <source>
        <dbReference type="SAM" id="Phobius"/>
    </source>
</evidence>
<evidence type="ECO:0000256" key="5">
    <source>
        <dbReference type="ARBA" id="ARBA00022554"/>
    </source>
</evidence>
<keyword evidence="21" id="KW-1185">Reference proteome</keyword>
<accession>A0AAD7VSP2</accession>
<dbReference type="EMBL" id="JARPMG010000004">
    <property type="protein sequence ID" value="KAJ8101272.1"/>
    <property type="molecule type" value="Genomic_DNA"/>
</dbReference>
<dbReference type="InterPro" id="IPR045175">
    <property type="entry name" value="M28_fam"/>
</dbReference>
<keyword evidence="9 15" id="KW-0378">Hydrolase</keyword>
<evidence type="ECO:0000256" key="6">
    <source>
        <dbReference type="ARBA" id="ARBA00022670"/>
    </source>
</evidence>
<evidence type="ECO:0000256" key="10">
    <source>
        <dbReference type="ARBA" id="ARBA00022833"/>
    </source>
</evidence>
<dbReference type="GO" id="GO:0005774">
    <property type="term" value="C:vacuolar membrane"/>
    <property type="evidence" value="ECO:0007669"/>
    <property type="project" value="UniProtKB-SubCell"/>
</dbReference>
<protein>
    <recommendedName>
        <fullName evidence="15">Peptide hydrolase</fullName>
        <ecNumber evidence="15">3.4.-.-</ecNumber>
    </recommendedName>
</protein>
<evidence type="ECO:0000256" key="13">
    <source>
        <dbReference type="ARBA" id="ARBA00023136"/>
    </source>
</evidence>
<evidence type="ECO:0000259" key="19">
    <source>
        <dbReference type="Pfam" id="PF22251"/>
    </source>
</evidence>
<feature type="transmembrane region" description="Helical" evidence="16">
    <location>
        <begin position="634"/>
        <end position="660"/>
    </location>
</feature>
<dbReference type="Pfam" id="PF04389">
    <property type="entry name" value="Peptidase_M28"/>
    <property type="match status" value="1"/>
</dbReference>
<comment type="cofactor">
    <cofactor evidence="1">
        <name>Zn(2+)</name>
        <dbReference type="ChEBI" id="CHEBI:29105"/>
    </cofactor>
</comment>
<dbReference type="InterPro" id="IPR053976">
    <property type="entry name" value="PFF1_TM"/>
</dbReference>
<evidence type="ECO:0000256" key="7">
    <source>
        <dbReference type="ARBA" id="ARBA00022692"/>
    </source>
</evidence>
<keyword evidence="13 16" id="KW-0472">Membrane</keyword>
<keyword evidence="10 15" id="KW-0862">Zinc</keyword>
<feature type="domain" description="Vacuolar membrane protease transmembrane" evidence="19">
    <location>
        <begin position="596"/>
        <end position="701"/>
    </location>
</feature>
<dbReference type="CDD" id="cd03875">
    <property type="entry name" value="M28_Fxna_like"/>
    <property type="match status" value="1"/>
</dbReference>